<feature type="domain" description="Sec39" evidence="6">
    <location>
        <begin position="13"/>
        <end position="755"/>
    </location>
</feature>
<feature type="region of interest" description="Disordered" evidence="5">
    <location>
        <begin position="839"/>
        <end position="862"/>
    </location>
</feature>
<comment type="caution">
    <text evidence="7">The sequence shown here is derived from an EMBL/GenBank/DDBJ whole genome shotgun (WGS) entry which is preliminary data.</text>
</comment>
<evidence type="ECO:0000256" key="4">
    <source>
        <dbReference type="ARBA" id="ARBA00022927"/>
    </source>
</evidence>
<evidence type="ECO:0000313" key="7">
    <source>
        <dbReference type="EMBL" id="KAJ8991104.1"/>
    </source>
</evidence>
<keyword evidence="4" id="KW-0653">Protein transport</keyword>
<organism evidence="7 8">
    <name type="scientific">Exophiala dermatitidis</name>
    <name type="common">Black yeast-like fungus</name>
    <name type="synonym">Wangiella dermatitidis</name>
    <dbReference type="NCBI Taxonomy" id="5970"/>
    <lineage>
        <taxon>Eukaryota</taxon>
        <taxon>Fungi</taxon>
        <taxon>Dikarya</taxon>
        <taxon>Ascomycota</taxon>
        <taxon>Pezizomycotina</taxon>
        <taxon>Eurotiomycetes</taxon>
        <taxon>Chaetothyriomycetidae</taxon>
        <taxon>Chaetothyriales</taxon>
        <taxon>Herpotrichiellaceae</taxon>
        <taxon>Exophiala</taxon>
    </lineage>
</organism>
<name>A0AAN6EUS7_EXODE</name>
<evidence type="ECO:0000256" key="3">
    <source>
        <dbReference type="ARBA" id="ARBA00022824"/>
    </source>
</evidence>
<evidence type="ECO:0000256" key="5">
    <source>
        <dbReference type="SAM" id="MobiDB-lite"/>
    </source>
</evidence>
<evidence type="ECO:0000256" key="2">
    <source>
        <dbReference type="ARBA" id="ARBA00022448"/>
    </source>
</evidence>
<dbReference type="EMBL" id="JAJGCB010000009">
    <property type="protein sequence ID" value="KAJ8991104.1"/>
    <property type="molecule type" value="Genomic_DNA"/>
</dbReference>
<keyword evidence="2" id="KW-0813">Transport</keyword>
<dbReference type="Pfam" id="PF08314">
    <property type="entry name" value="Sec39"/>
    <property type="match status" value="1"/>
</dbReference>
<evidence type="ECO:0000259" key="6">
    <source>
        <dbReference type="Pfam" id="PF08314"/>
    </source>
</evidence>
<dbReference type="PANTHER" id="PTHR40787:SF3">
    <property type="entry name" value="PROTEIN TRANSPORT PROTEIN SEC39"/>
    <property type="match status" value="1"/>
</dbReference>
<evidence type="ECO:0000256" key="1">
    <source>
        <dbReference type="ARBA" id="ARBA00004240"/>
    </source>
</evidence>
<dbReference type="GO" id="GO:0015031">
    <property type="term" value="P:protein transport"/>
    <property type="evidence" value="ECO:0007669"/>
    <property type="project" value="UniProtKB-KW"/>
</dbReference>
<sequence length="890" mass="99047">MTELRELSDAHVVLLAVQLASEGNLKDLQRLVRSRRHVLSDSLLYRLLLSFYPPEISEQSALVDFLTSLRAFDSDPSGDTDIKVDPSISQLSKQEAISQCQALRLRSVPEHATLDTNSTLANFIIEWAKGLELLNSAIQPALHFVEQFIDQDADLRLWYETYLAPVVRLQYEYYPDIEDMIGLQGIETLSGSDGIRALLQYAEREHTPDAIVRDLDYVVTPWVRGSSRGKRRRVDRPQDIAAEENTSWEAVNQWLVALSMKDFDVAARSFAHWSGPVHDAGTADEVVARFAQTGLAIIYGCSETSPETQARSQEVLDKVSRLTGLKAPDLRSSQPDIALPPSSGKDFNEADLSANSLLQRDNPFTYVSQASMDFLVGLIHTAEILLQFRQTMPVADLARICVFGSELRHKEELRRLLQYIPRMTSKDIDWRSVRQQLLWLQSWGLGRQLNSDSPQPAFFGRVTRDYVETQILDALLKAGQYEIVKKVYMDTSFLPLKMPELEDRIVAAILEAYDNASNGNRDRGGMKRAYEILRAFQPRFPESSSLSSLDHLIRATHSLSFYHLTLQHGIPFKPVAIRVQKDPLTLVEKVLEQDANAYTKLDDLLEITRNLVRAHLPNAGAMSEEMDSVESRTLDAEHRITYSAIMAALAADDFHTAYAYITTRLSGPRAQSVASETIDDVSWRAAYAAGKYRPKTTPKGLKERIDSLVQRMELLSRALLLAPSGEALAGILATWRRYEEEMDALKAQAMEEERAFEAQADASLPGGYAPEGRDADVAETKRAMARRTGPGIATGPSYEEEAPLGLFDVARGAAAALRRSAALPLGSSGLQNIKIRETAGLPNADSEDSSSHAGGRVRKRDMVTNMVTSGLVSGMGWVLGAQPQDRVDEQ</sequence>
<proteinExistence type="predicted"/>
<accession>A0AAN6EUS7</accession>
<keyword evidence="3" id="KW-0256">Endoplasmic reticulum</keyword>
<reference evidence="7" key="1">
    <citation type="submission" date="2023-01" db="EMBL/GenBank/DDBJ databases">
        <title>Exophiala dermititidis isolated from Cystic Fibrosis Patient.</title>
        <authorList>
            <person name="Kurbessoian T."/>
            <person name="Crocker A."/>
            <person name="Murante D."/>
            <person name="Hogan D.A."/>
            <person name="Stajich J.E."/>
        </authorList>
    </citation>
    <scope>NUCLEOTIDE SEQUENCE</scope>
    <source>
        <strain evidence="7">Ex8</strain>
    </source>
</reference>
<dbReference type="AlphaFoldDB" id="A0AAN6EUS7"/>
<dbReference type="GO" id="GO:0005783">
    <property type="term" value="C:endoplasmic reticulum"/>
    <property type="evidence" value="ECO:0007669"/>
    <property type="project" value="UniProtKB-SubCell"/>
</dbReference>
<dbReference type="InterPro" id="IPR013244">
    <property type="entry name" value="Sec39_domain"/>
</dbReference>
<dbReference type="GO" id="GO:0006890">
    <property type="term" value="P:retrograde vesicle-mediated transport, Golgi to endoplasmic reticulum"/>
    <property type="evidence" value="ECO:0007669"/>
    <property type="project" value="InterPro"/>
</dbReference>
<evidence type="ECO:0000313" key="8">
    <source>
        <dbReference type="Proteomes" id="UP001161757"/>
    </source>
</evidence>
<dbReference type="Proteomes" id="UP001161757">
    <property type="component" value="Unassembled WGS sequence"/>
</dbReference>
<comment type="subcellular location">
    <subcellularLocation>
        <location evidence="1">Endoplasmic reticulum</location>
    </subcellularLocation>
</comment>
<dbReference type="PANTHER" id="PTHR40787">
    <property type="entry name" value="SECRETED PROTEIN"/>
    <property type="match status" value="1"/>
</dbReference>
<gene>
    <name evidence="7" type="ORF">HRR80_005159</name>
</gene>
<protein>
    <recommendedName>
        <fullName evidence="6">Sec39 domain-containing protein</fullName>
    </recommendedName>
</protein>